<dbReference type="Pfam" id="PF05019">
    <property type="entry name" value="Coq4"/>
    <property type="match status" value="1"/>
</dbReference>
<dbReference type="GO" id="GO:0005739">
    <property type="term" value="C:mitochondrion"/>
    <property type="evidence" value="ECO:0007669"/>
    <property type="project" value="TreeGrafter"/>
</dbReference>
<dbReference type="PANTHER" id="PTHR12922:SF7">
    <property type="entry name" value="UBIQUINONE BIOSYNTHESIS PROTEIN COQ4 HOMOLOG, MITOCHONDRIAL"/>
    <property type="match status" value="1"/>
</dbReference>
<dbReference type="STRING" id="8840.ENSAPLP00000029649"/>
<reference evidence="2" key="2">
    <citation type="submission" date="2025-08" db="UniProtKB">
        <authorList>
            <consortium name="Ensembl"/>
        </authorList>
    </citation>
    <scope>IDENTIFICATION</scope>
</reference>
<reference evidence="2" key="3">
    <citation type="submission" date="2025-09" db="UniProtKB">
        <authorList>
            <consortium name="Ensembl"/>
        </authorList>
    </citation>
    <scope>IDENTIFICATION</scope>
</reference>
<dbReference type="AlphaFoldDB" id="A0A493TV26"/>
<keyword evidence="1" id="KW-0831">Ubiquinone biosynthesis</keyword>
<evidence type="ECO:0000313" key="3">
    <source>
        <dbReference type="Proteomes" id="UP000016666"/>
    </source>
</evidence>
<organism evidence="2 3">
    <name type="scientific">Anas platyrhynchos platyrhynchos</name>
    <name type="common">Northern mallard</name>
    <dbReference type="NCBI Taxonomy" id="8840"/>
    <lineage>
        <taxon>Eukaryota</taxon>
        <taxon>Metazoa</taxon>
        <taxon>Chordata</taxon>
        <taxon>Craniata</taxon>
        <taxon>Vertebrata</taxon>
        <taxon>Euteleostomi</taxon>
        <taxon>Archelosauria</taxon>
        <taxon>Archosauria</taxon>
        <taxon>Dinosauria</taxon>
        <taxon>Saurischia</taxon>
        <taxon>Theropoda</taxon>
        <taxon>Coelurosauria</taxon>
        <taxon>Aves</taxon>
        <taxon>Neognathae</taxon>
        <taxon>Galloanserae</taxon>
        <taxon>Anseriformes</taxon>
        <taxon>Anatidae</taxon>
        <taxon>Anatinae</taxon>
        <taxon>Anas</taxon>
    </lineage>
</organism>
<evidence type="ECO:0000256" key="1">
    <source>
        <dbReference type="ARBA" id="ARBA00022688"/>
    </source>
</evidence>
<reference evidence="2 3" key="1">
    <citation type="submission" date="2017-10" db="EMBL/GenBank/DDBJ databases">
        <title>A new Pekin duck reference genome.</title>
        <authorList>
            <person name="Hou Z.-C."/>
            <person name="Zhou Z.-K."/>
            <person name="Zhu F."/>
            <person name="Hou S.-S."/>
        </authorList>
    </citation>
    <scope>NUCLEOTIDE SEQUENCE [LARGE SCALE GENOMIC DNA]</scope>
</reference>
<keyword evidence="3" id="KW-1185">Reference proteome</keyword>
<proteinExistence type="predicted"/>
<dbReference type="GO" id="GO:0006744">
    <property type="term" value="P:ubiquinone biosynthetic process"/>
    <property type="evidence" value="ECO:0007669"/>
    <property type="project" value="UniProtKB-KW"/>
</dbReference>
<dbReference type="Ensembl" id="ENSAPLT00000026830.1">
    <property type="protein sequence ID" value="ENSAPLP00000029649.1"/>
    <property type="gene ID" value="ENSAPLG00000022910.1"/>
</dbReference>
<accession>A0A493TV26</accession>
<evidence type="ECO:0000313" key="2">
    <source>
        <dbReference type="Ensembl" id="ENSAPLP00000029649.1"/>
    </source>
</evidence>
<name>A0A493TV26_ANAPP</name>
<protein>
    <submittedName>
        <fullName evidence="2">Uncharacterized protein</fullName>
    </submittedName>
</protein>
<dbReference type="InterPro" id="IPR007715">
    <property type="entry name" value="Coq4"/>
</dbReference>
<dbReference type="PANTHER" id="PTHR12922">
    <property type="entry name" value="UBIQUINONE BIOSYNTHESIS PROTEIN"/>
    <property type="match status" value="1"/>
</dbReference>
<dbReference type="GeneTree" id="ENSGT00390000003828"/>
<dbReference type="Proteomes" id="UP000016666">
    <property type="component" value="Chromosome 18"/>
</dbReference>
<sequence>EVMMEAEGGFPLYPGHIPTSPLQKALLAAGSALAALRDPYRHDMVAVLGETTGCLALPSLRDKMRQHPEGYRILQCVPPHPSLSLICLSVCPSTSPRRGLGHQGLRRDDPIHSLPCCCSRDL</sequence>